<organism evidence="2 3">
    <name type="scientific">Trichinella nelsoni</name>
    <dbReference type="NCBI Taxonomy" id="6336"/>
    <lineage>
        <taxon>Eukaryota</taxon>
        <taxon>Metazoa</taxon>
        <taxon>Ecdysozoa</taxon>
        <taxon>Nematoda</taxon>
        <taxon>Enoplea</taxon>
        <taxon>Dorylaimia</taxon>
        <taxon>Trichinellida</taxon>
        <taxon>Trichinellidae</taxon>
        <taxon>Trichinella</taxon>
    </lineage>
</organism>
<evidence type="ECO:0000313" key="2">
    <source>
        <dbReference type="EMBL" id="KRX12305.1"/>
    </source>
</evidence>
<feature type="non-terminal residue" evidence="2">
    <location>
        <position position="1"/>
    </location>
</feature>
<feature type="region of interest" description="Disordered" evidence="1">
    <location>
        <begin position="33"/>
        <end position="78"/>
    </location>
</feature>
<sequence>LWMVGGGGDVLAAQHFVECGPCVRAELPASVGGYTAGNAKTRDPVGQEGSSHRRRRDVMDGPSFRPPGEPVDSDGRARSGARVGGTLLAVSACVAAKRIWPSSGAWLRGCPGVTDCEWHGMWVCVAVPAGCRLRDFVQLRVYTLGSGHIGCNRVVQCRREKRVDAPGEGVSYHVAVAAYVAYVVCERRD</sequence>
<dbReference type="AlphaFoldDB" id="A0A0V0RCT3"/>
<dbReference type="Proteomes" id="UP000054630">
    <property type="component" value="Unassembled WGS sequence"/>
</dbReference>
<evidence type="ECO:0000256" key="1">
    <source>
        <dbReference type="SAM" id="MobiDB-lite"/>
    </source>
</evidence>
<evidence type="ECO:0000313" key="3">
    <source>
        <dbReference type="Proteomes" id="UP000054630"/>
    </source>
</evidence>
<accession>A0A0V0RCT3</accession>
<protein>
    <submittedName>
        <fullName evidence="2">Uncharacterized protein</fullName>
    </submittedName>
</protein>
<comment type="caution">
    <text evidence="2">The sequence shown here is derived from an EMBL/GenBank/DDBJ whole genome shotgun (WGS) entry which is preliminary data.</text>
</comment>
<proteinExistence type="predicted"/>
<gene>
    <name evidence="2" type="ORF">T07_13304</name>
</gene>
<reference evidence="2 3" key="1">
    <citation type="submission" date="2015-01" db="EMBL/GenBank/DDBJ databases">
        <title>Evolution of Trichinella species and genotypes.</title>
        <authorList>
            <person name="Korhonen P.K."/>
            <person name="Edoardo P."/>
            <person name="Giuseppe L.R."/>
            <person name="Gasser R.B."/>
        </authorList>
    </citation>
    <scope>NUCLEOTIDE SEQUENCE [LARGE SCALE GENOMIC DNA]</scope>
    <source>
        <strain evidence="2">ISS37</strain>
    </source>
</reference>
<keyword evidence="3" id="KW-1185">Reference proteome</keyword>
<dbReference type="EMBL" id="JYDL01000527">
    <property type="protein sequence ID" value="KRX12305.1"/>
    <property type="molecule type" value="Genomic_DNA"/>
</dbReference>
<name>A0A0V0RCT3_9BILA</name>